<evidence type="ECO:0000256" key="1">
    <source>
        <dbReference type="ARBA" id="ARBA00022729"/>
    </source>
</evidence>
<dbReference type="Gene3D" id="2.60.40.1240">
    <property type="match status" value="1"/>
</dbReference>
<evidence type="ECO:0000313" key="3">
    <source>
        <dbReference type="Proteomes" id="UP000640052"/>
    </source>
</evidence>
<organism evidence="2 3">
    <name type="scientific">Acrocarpospora phusangensis</name>
    <dbReference type="NCBI Taxonomy" id="1070424"/>
    <lineage>
        <taxon>Bacteria</taxon>
        <taxon>Bacillati</taxon>
        <taxon>Actinomycetota</taxon>
        <taxon>Actinomycetes</taxon>
        <taxon>Streptosporangiales</taxon>
        <taxon>Streptosporangiaceae</taxon>
        <taxon>Acrocarpospora</taxon>
    </lineage>
</organism>
<gene>
    <name evidence="2" type="ORF">Aph01nite_22330</name>
</gene>
<sequence length="91" mass="9830">MVVELRLKNTGATVFDDAPGNGLKLIDTEGQHYTHTFGGVKEGVVFSSVTANPGDSRKSVVLFGAPGRQTREASIFAEQRFHQRTGAWAIP</sequence>
<keyword evidence="1" id="KW-0732">Signal</keyword>
<reference evidence="2" key="1">
    <citation type="submission" date="2021-01" db="EMBL/GenBank/DDBJ databases">
        <title>Whole genome shotgun sequence of Acrocarpospora phusangensis NBRC 108782.</title>
        <authorList>
            <person name="Komaki H."/>
            <person name="Tamura T."/>
        </authorList>
    </citation>
    <scope>NUCLEOTIDE SEQUENCE</scope>
    <source>
        <strain evidence="2">NBRC 108782</strain>
    </source>
</reference>
<evidence type="ECO:0000313" key="2">
    <source>
        <dbReference type="EMBL" id="GIH23923.1"/>
    </source>
</evidence>
<dbReference type="Proteomes" id="UP000640052">
    <property type="component" value="Unassembled WGS sequence"/>
</dbReference>
<comment type="caution">
    <text evidence="2">The sequence shown here is derived from an EMBL/GenBank/DDBJ whole genome shotgun (WGS) entry which is preliminary data.</text>
</comment>
<dbReference type="InterPro" id="IPR029050">
    <property type="entry name" value="Immunoprotect_excell_Ig-like"/>
</dbReference>
<dbReference type="EMBL" id="BOOA01000014">
    <property type="protein sequence ID" value="GIH23923.1"/>
    <property type="molecule type" value="Genomic_DNA"/>
</dbReference>
<dbReference type="AlphaFoldDB" id="A0A919QAQ2"/>
<proteinExistence type="predicted"/>
<evidence type="ECO:0008006" key="4">
    <source>
        <dbReference type="Google" id="ProtNLM"/>
    </source>
</evidence>
<protein>
    <recommendedName>
        <fullName evidence="4">DUF4352 domain-containing protein</fullName>
    </recommendedName>
</protein>
<accession>A0A919QAQ2</accession>
<keyword evidence="3" id="KW-1185">Reference proteome</keyword>
<name>A0A919QAQ2_9ACTN</name>